<proteinExistence type="predicted"/>
<gene>
    <name evidence="3" type="ORF">FOZ63_022802</name>
</gene>
<evidence type="ECO:0000313" key="4">
    <source>
        <dbReference type="Proteomes" id="UP000553632"/>
    </source>
</evidence>
<evidence type="ECO:0000313" key="3">
    <source>
        <dbReference type="EMBL" id="KAF4717557.1"/>
    </source>
</evidence>
<keyword evidence="2" id="KW-1133">Transmembrane helix</keyword>
<dbReference type="EMBL" id="JABANO010027016">
    <property type="protein sequence ID" value="KAF4717557.1"/>
    <property type="molecule type" value="Genomic_DNA"/>
</dbReference>
<comment type="caution">
    <text evidence="3">The sequence shown here is derived from an EMBL/GenBank/DDBJ whole genome shotgun (WGS) entry which is preliminary data.</text>
</comment>
<accession>A0A7J6RAH7</accession>
<organism evidence="3 4">
    <name type="scientific">Perkinsus olseni</name>
    <name type="common">Perkinsus atlanticus</name>
    <dbReference type="NCBI Taxonomy" id="32597"/>
    <lineage>
        <taxon>Eukaryota</taxon>
        <taxon>Sar</taxon>
        <taxon>Alveolata</taxon>
        <taxon>Perkinsozoa</taxon>
        <taxon>Perkinsea</taxon>
        <taxon>Perkinsida</taxon>
        <taxon>Perkinsidae</taxon>
        <taxon>Perkinsus</taxon>
    </lineage>
</organism>
<keyword evidence="4" id="KW-1185">Reference proteome</keyword>
<keyword evidence="2" id="KW-0812">Transmembrane</keyword>
<feature type="transmembrane region" description="Helical" evidence="2">
    <location>
        <begin position="269"/>
        <end position="291"/>
    </location>
</feature>
<dbReference type="AlphaFoldDB" id="A0A7J6RAH7"/>
<keyword evidence="2" id="KW-0472">Membrane</keyword>
<sequence length="335" mass="37020">MGSTSSEPLRIPAMDEPSPRIPEHPHIGAIRTLFNQGGLAASCDSVNFKWVDGDWRHNLAKDGIRIIGMVAPGGTDELRLLMRYHKEHNVGIVLINSDRVMIDSTKLVAGQMTVACSIAMVAHYVRLCRDKLGRQIVRVGSVTPQSAIYDGLTSFGVQRCSLNSDDPLAINFLQAGGDSRGLQCTPSNPNSGIFRRFCDRNCHPFVTSDANELLGVVIEMYYEVGKPTPESLMRESNHVDFPVRRFTKEGLDIFMPDSGKERSGMLRSFLKGALMLSYACFNYASALVLGFNLTVHLSSKVQSTGESTSKVMRTDPPDDVQFYCVDVDRLYYGKA</sequence>
<protein>
    <submittedName>
        <fullName evidence="3">Uncharacterized protein</fullName>
    </submittedName>
</protein>
<evidence type="ECO:0000256" key="1">
    <source>
        <dbReference type="SAM" id="MobiDB-lite"/>
    </source>
</evidence>
<dbReference type="Proteomes" id="UP000553632">
    <property type="component" value="Unassembled WGS sequence"/>
</dbReference>
<reference evidence="3 4" key="1">
    <citation type="submission" date="2020-04" db="EMBL/GenBank/DDBJ databases">
        <title>Perkinsus olseni comparative genomics.</title>
        <authorList>
            <person name="Bogema D.R."/>
        </authorList>
    </citation>
    <scope>NUCLEOTIDE SEQUENCE [LARGE SCALE GENOMIC DNA]</scope>
    <source>
        <strain evidence="3 4">ATCC PRA-207</strain>
    </source>
</reference>
<name>A0A7J6RAH7_PEROL</name>
<feature type="region of interest" description="Disordered" evidence="1">
    <location>
        <begin position="1"/>
        <end position="22"/>
    </location>
</feature>
<evidence type="ECO:0000256" key="2">
    <source>
        <dbReference type="SAM" id="Phobius"/>
    </source>
</evidence>